<evidence type="ECO:0000256" key="3">
    <source>
        <dbReference type="ARBA" id="ARBA00022692"/>
    </source>
</evidence>
<dbReference type="InterPro" id="IPR011701">
    <property type="entry name" value="MFS"/>
</dbReference>
<dbReference type="InterPro" id="IPR052425">
    <property type="entry name" value="Uncharacterized_MFS-type"/>
</dbReference>
<keyword evidence="3 6" id="KW-0812">Transmembrane</keyword>
<keyword evidence="9" id="KW-1185">Reference proteome</keyword>
<keyword evidence="5 6" id="KW-0472">Membrane</keyword>
<evidence type="ECO:0000313" key="9">
    <source>
        <dbReference type="Proteomes" id="UP001596470"/>
    </source>
</evidence>
<dbReference type="RefSeq" id="WP_382348031.1">
    <property type="nucleotide sequence ID" value="NZ_JBHMBP010000002.1"/>
</dbReference>
<feature type="domain" description="Major facilitator superfamily (MFS) profile" evidence="7">
    <location>
        <begin position="14"/>
        <end position="394"/>
    </location>
</feature>
<proteinExistence type="predicted"/>
<keyword evidence="2" id="KW-1003">Cell membrane</keyword>
<keyword evidence="4 6" id="KW-1133">Transmembrane helix</keyword>
<dbReference type="InterPro" id="IPR020846">
    <property type="entry name" value="MFS_dom"/>
</dbReference>
<organism evidence="8 9">
    <name type="scientific">Glycomyces mayteni</name>
    <dbReference type="NCBI Taxonomy" id="543887"/>
    <lineage>
        <taxon>Bacteria</taxon>
        <taxon>Bacillati</taxon>
        <taxon>Actinomycetota</taxon>
        <taxon>Actinomycetes</taxon>
        <taxon>Glycomycetales</taxon>
        <taxon>Glycomycetaceae</taxon>
        <taxon>Glycomyces</taxon>
    </lineage>
</organism>
<dbReference type="Proteomes" id="UP001596470">
    <property type="component" value="Unassembled WGS sequence"/>
</dbReference>
<evidence type="ECO:0000256" key="1">
    <source>
        <dbReference type="ARBA" id="ARBA00004651"/>
    </source>
</evidence>
<reference evidence="9" key="1">
    <citation type="journal article" date="2019" name="Int. J. Syst. Evol. Microbiol.">
        <title>The Global Catalogue of Microorganisms (GCM) 10K type strain sequencing project: providing services to taxonomists for standard genome sequencing and annotation.</title>
        <authorList>
            <consortium name="The Broad Institute Genomics Platform"/>
            <consortium name="The Broad Institute Genome Sequencing Center for Infectious Disease"/>
            <person name="Wu L."/>
            <person name="Ma J."/>
        </authorList>
    </citation>
    <scope>NUCLEOTIDE SEQUENCE [LARGE SCALE GENOMIC DNA]</scope>
    <source>
        <strain evidence="9">KACC 12634</strain>
    </source>
</reference>
<feature type="transmembrane region" description="Helical" evidence="6">
    <location>
        <begin position="165"/>
        <end position="182"/>
    </location>
</feature>
<comment type="subcellular location">
    <subcellularLocation>
        <location evidence="1">Cell membrane</location>
        <topology evidence="1">Multi-pass membrane protein</topology>
    </subcellularLocation>
</comment>
<dbReference type="Pfam" id="PF07690">
    <property type="entry name" value="MFS_1"/>
    <property type="match status" value="1"/>
</dbReference>
<evidence type="ECO:0000256" key="5">
    <source>
        <dbReference type="ARBA" id="ARBA00023136"/>
    </source>
</evidence>
<evidence type="ECO:0000313" key="8">
    <source>
        <dbReference type="EMBL" id="MFC6957073.1"/>
    </source>
</evidence>
<dbReference type="Gene3D" id="1.20.1250.20">
    <property type="entry name" value="MFS general substrate transporter like domains"/>
    <property type="match status" value="1"/>
</dbReference>
<dbReference type="PANTHER" id="PTHR42688:SF1">
    <property type="entry name" value="BLR5212 PROTEIN"/>
    <property type="match status" value="1"/>
</dbReference>
<gene>
    <name evidence="8" type="ORF">ACFQS3_07670</name>
</gene>
<feature type="transmembrane region" description="Helical" evidence="6">
    <location>
        <begin position="306"/>
        <end position="326"/>
    </location>
</feature>
<feature type="transmembrane region" description="Helical" evidence="6">
    <location>
        <begin position="214"/>
        <end position="235"/>
    </location>
</feature>
<dbReference type="SUPFAM" id="SSF103473">
    <property type="entry name" value="MFS general substrate transporter"/>
    <property type="match status" value="1"/>
</dbReference>
<comment type="caution">
    <text evidence="8">The sequence shown here is derived from an EMBL/GenBank/DDBJ whole genome shotgun (WGS) entry which is preliminary data.</text>
</comment>
<dbReference type="PANTHER" id="PTHR42688">
    <property type="entry name" value="CONSERVED PROTEIN"/>
    <property type="match status" value="1"/>
</dbReference>
<feature type="transmembrane region" description="Helical" evidence="6">
    <location>
        <begin position="241"/>
        <end position="259"/>
    </location>
</feature>
<dbReference type="EMBL" id="JBHSYS010000002">
    <property type="protein sequence ID" value="MFC6957073.1"/>
    <property type="molecule type" value="Genomic_DNA"/>
</dbReference>
<feature type="transmembrane region" description="Helical" evidence="6">
    <location>
        <begin position="369"/>
        <end position="390"/>
    </location>
</feature>
<feature type="transmembrane region" description="Helical" evidence="6">
    <location>
        <begin position="139"/>
        <end position="159"/>
    </location>
</feature>
<feature type="transmembrane region" description="Helical" evidence="6">
    <location>
        <begin position="280"/>
        <end position="300"/>
    </location>
</feature>
<evidence type="ECO:0000256" key="6">
    <source>
        <dbReference type="SAM" id="Phobius"/>
    </source>
</evidence>
<feature type="transmembrane region" description="Helical" evidence="6">
    <location>
        <begin position="338"/>
        <end position="363"/>
    </location>
</feature>
<evidence type="ECO:0000256" key="2">
    <source>
        <dbReference type="ARBA" id="ARBA00022475"/>
    </source>
</evidence>
<protein>
    <submittedName>
        <fullName evidence="8">MFS transporter</fullName>
    </submittedName>
</protein>
<sequence>MRGLAAGLRAADPTVRLLCVNQFGINLGFYMLMPYLLAYLTGDVGMAVGAAGFLLGVRNLCQQGLFLVGGTIADRLGHKPMIVAGCALRTAAFAALALPANVPVLVAAMAATGVAGALFNPAVRGYIAARAGADRVEAFALFNVFYQAGLFAGPIVGVALTAFDFRYACLTAAGVFAVLTVAQARRLPAQDAGPAGPPTTVWADWRAVAANRRFLAFSLAMAASYVLGFQVYLALPWLVGGAPLAVTGLFAASALVTILGQARTTAWCRRRLGHRRAMPLGLAVMAAAFLPPLLVVHTGLGWRTAAAVLCAALLAAGTMIAYPFEMDTVSAMANGRTATYYGCYSTITGVAIAAGNLLLGAALDRTGGPLPWLVLIATGLAGALAVRALAPGPRAPEPVPRVAAAVN</sequence>
<dbReference type="InterPro" id="IPR036259">
    <property type="entry name" value="MFS_trans_sf"/>
</dbReference>
<accession>A0ABW2D8K7</accession>
<feature type="transmembrane region" description="Helical" evidence="6">
    <location>
        <begin position="36"/>
        <end position="60"/>
    </location>
</feature>
<dbReference type="PROSITE" id="PS50850">
    <property type="entry name" value="MFS"/>
    <property type="match status" value="1"/>
</dbReference>
<feature type="transmembrane region" description="Helical" evidence="6">
    <location>
        <begin position="104"/>
        <end position="127"/>
    </location>
</feature>
<evidence type="ECO:0000256" key="4">
    <source>
        <dbReference type="ARBA" id="ARBA00022989"/>
    </source>
</evidence>
<name>A0ABW2D8K7_9ACTN</name>
<evidence type="ECO:0000259" key="7">
    <source>
        <dbReference type="PROSITE" id="PS50850"/>
    </source>
</evidence>